<name>A0A4P9Y202_9FUNG</name>
<evidence type="ECO:0000256" key="1">
    <source>
        <dbReference type="SAM" id="MobiDB-lite"/>
    </source>
</evidence>
<accession>A0A4P9Y202</accession>
<gene>
    <name evidence="3" type="ORF">BJ684DRAFT_16713</name>
</gene>
<dbReference type="EMBL" id="KZ988188">
    <property type="protein sequence ID" value="RKP12837.1"/>
    <property type="molecule type" value="Genomic_DNA"/>
</dbReference>
<proteinExistence type="predicted"/>
<protein>
    <submittedName>
        <fullName evidence="3">Uncharacterized protein</fullName>
    </submittedName>
</protein>
<feature type="chain" id="PRO_5020710388" evidence="2">
    <location>
        <begin position="24"/>
        <end position="672"/>
    </location>
</feature>
<dbReference type="AlphaFoldDB" id="A0A4P9Y202"/>
<evidence type="ECO:0000313" key="3">
    <source>
        <dbReference type="EMBL" id="RKP12837.1"/>
    </source>
</evidence>
<keyword evidence="4" id="KW-1185">Reference proteome</keyword>
<feature type="signal peptide" evidence="2">
    <location>
        <begin position="1"/>
        <end position="23"/>
    </location>
</feature>
<evidence type="ECO:0000256" key="2">
    <source>
        <dbReference type="SAM" id="SignalP"/>
    </source>
</evidence>
<reference evidence="4" key="1">
    <citation type="journal article" date="2018" name="Nat. Microbiol.">
        <title>Leveraging single-cell genomics to expand the fungal tree of life.</title>
        <authorList>
            <person name="Ahrendt S.R."/>
            <person name="Quandt C.A."/>
            <person name="Ciobanu D."/>
            <person name="Clum A."/>
            <person name="Salamov A."/>
            <person name="Andreopoulos B."/>
            <person name="Cheng J.F."/>
            <person name="Woyke T."/>
            <person name="Pelin A."/>
            <person name="Henrissat B."/>
            <person name="Reynolds N.K."/>
            <person name="Benny G.L."/>
            <person name="Smith M.E."/>
            <person name="James T.Y."/>
            <person name="Grigoriev I.V."/>
        </authorList>
    </citation>
    <scope>NUCLEOTIDE SEQUENCE [LARGE SCALE GENOMIC DNA]</scope>
</reference>
<keyword evidence="2" id="KW-0732">Signal</keyword>
<dbReference type="Proteomes" id="UP000267251">
    <property type="component" value="Unassembled WGS sequence"/>
</dbReference>
<feature type="region of interest" description="Disordered" evidence="1">
    <location>
        <begin position="25"/>
        <end position="44"/>
    </location>
</feature>
<sequence>MLLSFTHPCTLLIIVCAFQPVLSAPGNSQSKRSPPKALRQSIQKSPRIFSSSPPVLFSSVKHGKTKMKPWSQLQMEVMQLFASPNPDDLQKGYHTIHDKFNDLDPLISPNPHPFIKSLNILKHHSLTKSPSQSIRLNGIYSPTLTELDKYSPLRNVKNTLPYGPYTLDIFPLARYVILNIALQEKRIVNDTPSWARQVNYAISSLRHLHSDPYPIYGMIPEIVQQHRELANGRAESLRKALSAKGISIMTIRQLTGELGDNNVLIKGLEPYHLANQTMTKYLDIEQGQSKDITDETDEKPSLFAFGIIWSGSILPENIQLTEGVIELGEKRTVHRLSPELYVSLPSKDYQPSLVVNSFQWFIHYLANPKTKHSILDQQVNPIQFAGHLYPLDQLLQVIREENIKWWKRVREQGFVQIDELYRQAYYLQEMRRLLLDTLTLSMSHLTFVSPKVAAKNGSTTAAGRSQTLPAKFHSWIKHSCRKAMTSTGFPSARLKYCNSLATDLAQVSMHLSHGYHLLQPLAMYWRLRPAMSHLKNEGSSNELLSRLQDLGQLDVMCTPEKTSLIELIESLNTVYARLSQKTAHATKPSSSSPDHMPVKAWDQVHSLAARTARKNGLDVVEWFKVQFPKSTWPALLLNPSVVNSAEDQLVANEALRAIKDILALGLSNHLAK</sequence>
<evidence type="ECO:0000313" key="4">
    <source>
        <dbReference type="Proteomes" id="UP000267251"/>
    </source>
</evidence>
<organism evidence="3 4">
    <name type="scientific">Piptocephalis cylindrospora</name>
    <dbReference type="NCBI Taxonomy" id="1907219"/>
    <lineage>
        <taxon>Eukaryota</taxon>
        <taxon>Fungi</taxon>
        <taxon>Fungi incertae sedis</taxon>
        <taxon>Zoopagomycota</taxon>
        <taxon>Zoopagomycotina</taxon>
        <taxon>Zoopagomycetes</taxon>
        <taxon>Zoopagales</taxon>
        <taxon>Piptocephalidaceae</taxon>
        <taxon>Piptocephalis</taxon>
    </lineage>
</organism>